<dbReference type="AlphaFoldDB" id="A0A5N5TMT9"/>
<protein>
    <submittedName>
        <fullName evidence="1">Uncharacterized protein</fullName>
    </submittedName>
</protein>
<accession>A0A5N5TMT9</accession>
<dbReference type="EMBL" id="SEYY01000315">
    <property type="protein sequence ID" value="KAB7507497.1"/>
    <property type="molecule type" value="Genomic_DNA"/>
</dbReference>
<evidence type="ECO:0000313" key="2">
    <source>
        <dbReference type="Proteomes" id="UP000326759"/>
    </source>
</evidence>
<sequence length="120" mass="14435">MKKQLEILRKFSWNINFLNHFRKIGYFMTTRDGYINILVDIESILPNQNRKLDSVLFLRGKGRCRINSLDYFYKGEITFLYNFLYSLRNKNGITKLNKDLAGERYSEETDVKTLFKMSWL</sequence>
<name>A0A5N5TMT9_9CRUS</name>
<comment type="caution">
    <text evidence="1">The sequence shown here is derived from an EMBL/GenBank/DDBJ whole genome shotgun (WGS) entry which is preliminary data.</text>
</comment>
<gene>
    <name evidence="1" type="ORF">Anas_10102</name>
</gene>
<evidence type="ECO:0000313" key="1">
    <source>
        <dbReference type="EMBL" id="KAB7507497.1"/>
    </source>
</evidence>
<proteinExistence type="predicted"/>
<keyword evidence="2" id="KW-1185">Reference proteome</keyword>
<reference evidence="1 2" key="1">
    <citation type="journal article" date="2019" name="PLoS Biol.">
        <title>Sex chromosomes control vertical transmission of feminizing Wolbachia symbionts in an isopod.</title>
        <authorList>
            <person name="Becking T."/>
            <person name="Chebbi M.A."/>
            <person name="Giraud I."/>
            <person name="Moumen B."/>
            <person name="Laverre T."/>
            <person name="Caubet Y."/>
            <person name="Peccoud J."/>
            <person name="Gilbert C."/>
            <person name="Cordaux R."/>
        </authorList>
    </citation>
    <scope>NUCLEOTIDE SEQUENCE [LARGE SCALE GENOMIC DNA]</scope>
    <source>
        <strain evidence="1">ANa2</strain>
        <tissue evidence="1">Whole body excluding digestive tract and cuticle</tissue>
    </source>
</reference>
<organism evidence="1 2">
    <name type="scientific">Armadillidium nasatum</name>
    <dbReference type="NCBI Taxonomy" id="96803"/>
    <lineage>
        <taxon>Eukaryota</taxon>
        <taxon>Metazoa</taxon>
        <taxon>Ecdysozoa</taxon>
        <taxon>Arthropoda</taxon>
        <taxon>Crustacea</taxon>
        <taxon>Multicrustacea</taxon>
        <taxon>Malacostraca</taxon>
        <taxon>Eumalacostraca</taxon>
        <taxon>Peracarida</taxon>
        <taxon>Isopoda</taxon>
        <taxon>Oniscidea</taxon>
        <taxon>Crinocheta</taxon>
        <taxon>Armadillidiidae</taxon>
        <taxon>Armadillidium</taxon>
    </lineage>
</organism>
<dbReference type="Proteomes" id="UP000326759">
    <property type="component" value="Unassembled WGS sequence"/>
</dbReference>